<dbReference type="Proteomes" id="UP000320593">
    <property type="component" value="Unassembled WGS sequence"/>
</dbReference>
<evidence type="ECO:0000313" key="1">
    <source>
        <dbReference type="EMBL" id="TWI87441.1"/>
    </source>
</evidence>
<evidence type="ECO:0000313" key="2">
    <source>
        <dbReference type="Proteomes" id="UP000320593"/>
    </source>
</evidence>
<dbReference type="AlphaFoldDB" id="A0A562T1D1"/>
<comment type="caution">
    <text evidence="1">The sequence shown here is derived from an EMBL/GenBank/DDBJ whole genome shotgun (WGS) entry which is preliminary data.</text>
</comment>
<organism evidence="1 2">
    <name type="scientific">Roseibium hamelinense</name>
    <dbReference type="NCBI Taxonomy" id="150831"/>
    <lineage>
        <taxon>Bacteria</taxon>
        <taxon>Pseudomonadati</taxon>
        <taxon>Pseudomonadota</taxon>
        <taxon>Alphaproteobacteria</taxon>
        <taxon>Hyphomicrobiales</taxon>
        <taxon>Stappiaceae</taxon>
        <taxon>Roseibium</taxon>
    </lineage>
</organism>
<keyword evidence="2" id="KW-1185">Reference proteome</keyword>
<sequence>MSLSNRILHIPLPVCPFCRVLSNGYPFNGSITRQAGLAEWGSKP</sequence>
<accession>A0A562T1D1</accession>
<gene>
    <name evidence="1" type="ORF">JM93_02006</name>
</gene>
<proteinExistence type="predicted"/>
<reference evidence="1 2" key="1">
    <citation type="submission" date="2019-07" db="EMBL/GenBank/DDBJ databases">
        <title>Genomic Encyclopedia of Archaeal and Bacterial Type Strains, Phase II (KMG-II): from individual species to whole genera.</title>
        <authorList>
            <person name="Goeker M."/>
        </authorList>
    </citation>
    <scope>NUCLEOTIDE SEQUENCE [LARGE SCALE GENOMIC DNA]</scope>
    <source>
        <strain evidence="1 2">ATCC BAA-252</strain>
    </source>
</reference>
<name>A0A562T1D1_9HYPH</name>
<dbReference type="EMBL" id="VLLF01000004">
    <property type="protein sequence ID" value="TWI87441.1"/>
    <property type="molecule type" value="Genomic_DNA"/>
</dbReference>
<protein>
    <submittedName>
        <fullName evidence="1">Uncharacterized protein</fullName>
    </submittedName>
</protein>